<sequence>MPVDRETTTASAPPTGVRDLEAGLDALETAVETTRTPWWTTTWRAFWPTALALLVLLGAWQLVAQSGVKPSYALPRPVDVWRTLVAATQDGSAVRAAWLSVQRGGIGFLASVVIGVALGTAMATLPLLRRALGPLVTGLQSLPSIAWVPAAIIWFQLSNAAIFTVVLLGAVPSIVNGLLAGVDQVPPLYLRVGRVLGASGWTRIRHVLLPAALPGFLGGLKQGWAFAWRSLMAAELITNTPRLGAGLGQLLNLGRDTSDMSLVIAAILVIFAVGILIELAVFTPLERRILHARGLTGLSGG</sequence>
<feature type="transmembrane region" description="Helical" evidence="7">
    <location>
        <begin position="105"/>
        <end position="125"/>
    </location>
</feature>
<dbReference type="PANTHER" id="PTHR30151">
    <property type="entry name" value="ALKANE SULFONATE ABC TRANSPORTER-RELATED, MEMBRANE SUBUNIT"/>
    <property type="match status" value="1"/>
</dbReference>
<feature type="domain" description="ABC transmembrane type-1" evidence="8">
    <location>
        <begin position="97"/>
        <end position="281"/>
    </location>
</feature>
<feature type="transmembrane region" description="Helical" evidence="7">
    <location>
        <begin position="45"/>
        <end position="63"/>
    </location>
</feature>
<dbReference type="Pfam" id="PF00528">
    <property type="entry name" value="BPD_transp_1"/>
    <property type="match status" value="1"/>
</dbReference>
<dbReference type="SUPFAM" id="SSF161098">
    <property type="entry name" value="MetI-like"/>
    <property type="match status" value="1"/>
</dbReference>
<keyword evidence="2 7" id="KW-0813">Transport</keyword>
<keyword evidence="3" id="KW-1003">Cell membrane</keyword>
<accession>A0ABY5KWR1</accession>
<evidence type="ECO:0000259" key="8">
    <source>
        <dbReference type="PROSITE" id="PS50928"/>
    </source>
</evidence>
<reference evidence="9 10" key="1">
    <citation type="submission" date="2022-07" db="EMBL/GenBank/DDBJ databases">
        <title>Novel species in genus cellulomonas.</title>
        <authorList>
            <person name="Ye L."/>
        </authorList>
    </citation>
    <scope>NUCLEOTIDE SEQUENCE [LARGE SCALE GENOMIC DNA]</scope>
    <source>
        <strain evidence="10">zg-Y338</strain>
    </source>
</reference>
<dbReference type="EMBL" id="CP101988">
    <property type="protein sequence ID" value="UUI73901.1"/>
    <property type="molecule type" value="Genomic_DNA"/>
</dbReference>
<comment type="similarity">
    <text evidence="7">Belongs to the binding-protein-dependent transport system permease family.</text>
</comment>
<dbReference type="InterPro" id="IPR000515">
    <property type="entry name" value="MetI-like"/>
</dbReference>
<gene>
    <name evidence="9" type="ORF">NP064_08560</name>
</gene>
<evidence type="ECO:0000313" key="9">
    <source>
        <dbReference type="EMBL" id="UUI73901.1"/>
    </source>
</evidence>
<evidence type="ECO:0000256" key="3">
    <source>
        <dbReference type="ARBA" id="ARBA00022475"/>
    </source>
</evidence>
<dbReference type="Gene3D" id="1.10.3720.10">
    <property type="entry name" value="MetI-like"/>
    <property type="match status" value="1"/>
</dbReference>
<dbReference type="RefSeq" id="WP_227569230.1">
    <property type="nucleotide sequence ID" value="NZ_CP101988.1"/>
</dbReference>
<evidence type="ECO:0000256" key="1">
    <source>
        <dbReference type="ARBA" id="ARBA00004651"/>
    </source>
</evidence>
<evidence type="ECO:0000256" key="5">
    <source>
        <dbReference type="ARBA" id="ARBA00022989"/>
    </source>
</evidence>
<keyword evidence="4 7" id="KW-0812">Transmembrane</keyword>
<feature type="transmembrane region" description="Helical" evidence="7">
    <location>
        <begin position="131"/>
        <end position="155"/>
    </location>
</feature>
<dbReference type="InterPro" id="IPR035906">
    <property type="entry name" value="MetI-like_sf"/>
</dbReference>
<comment type="subcellular location">
    <subcellularLocation>
        <location evidence="1 7">Cell membrane</location>
        <topology evidence="1 7">Multi-pass membrane protein</topology>
    </subcellularLocation>
</comment>
<organism evidence="9 10">
    <name type="scientific">Cellulomonas chengniuliangii</name>
    <dbReference type="NCBI Taxonomy" id="2968084"/>
    <lineage>
        <taxon>Bacteria</taxon>
        <taxon>Bacillati</taxon>
        <taxon>Actinomycetota</taxon>
        <taxon>Actinomycetes</taxon>
        <taxon>Micrococcales</taxon>
        <taxon>Cellulomonadaceae</taxon>
        <taxon>Cellulomonas</taxon>
    </lineage>
</organism>
<keyword evidence="6 7" id="KW-0472">Membrane</keyword>
<dbReference type="Proteomes" id="UP001316189">
    <property type="component" value="Chromosome"/>
</dbReference>
<keyword evidence="10" id="KW-1185">Reference proteome</keyword>
<evidence type="ECO:0000256" key="7">
    <source>
        <dbReference type="RuleBase" id="RU363032"/>
    </source>
</evidence>
<feature type="transmembrane region" description="Helical" evidence="7">
    <location>
        <begin position="260"/>
        <end position="283"/>
    </location>
</feature>
<name>A0ABY5KWR1_9CELL</name>
<keyword evidence="5 7" id="KW-1133">Transmembrane helix</keyword>
<proteinExistence type="inferred from homology"/>
<feature type="transmembrane region" description="Helical" evidence="7">
    <location>
        <begin position="162"/>
        <end position="182"/>
    </location>
</feature>
<evidence type="ECO:0000313" key="10">
    <source>
        <dbReference type="Proteomes" id="UP001316189"/>
    </source>
</evidence>
<dbReference type="PANTHER" id="PTHR30151:SF40">
    <property type="entry name" value="TRANSPORT SYSTEM INTEGRAL MEMBRANE PROTEIN"/>
    <property type="match status" value="1"/>
</dbReference>
<evidence type="ECO:0000256" key="6">
    <source>
        <dbReference type="ARBA" id="ARBA00023136"/>
    </source>
</evidence>
<evidence type="ECO:0000256" key="2">
    <source>
        <dbReference type="ARBA" id="ARBA00022448"/>
    </source>
</evidence>
<dbReference type="PROSITE" id="PS50928">
    <property type="entry name" value="ABC_TM1"/>
    <property type="match status" value="1"/>
</dbReference>
<evidence type="ECO:0000256" key="4">
    <source>
        <dbReference type="ARBA" id="ARBA00022692"/>
    </source>
</evidence>
<dbReference type="CDD" id="cd06261">
    <property type="entry name" value="TM_PBP2"/>
    <property type="match status" value="1"/>
</dbReference>
<protein>
    <submittedName>
        <fullName evidence="9">ABC transporter permease</fullName>
    </submittedName>
</protein>